<dbReference type="InterPro" id="IPR036388">
    <property type="entry name" value="WH-like_DNA-bd_sf"/>
</dbReference>
<evidence type="ECO:0000256" key="3">
    <source>
        <dbReference type="ARBA" id="ARBA00023082"/>
    </source>
</evidence>
<dbReference type="Pfam" id="PF04542">
    <property type="entry name" value="Sigma70_r2"/>
    <property type="match status" value="1"/>
</dbReference>
<feature type="domain" description="RNA polymerase sigma factor 70 region 4 type 2" evidence="8">
    <location>
        <begin position="106"/>
        <end position="156"/>
    </location>
</feature>
<dbReference type="PANTHER" id="PTHR43133">
    <property type="entry name" value="RNA POLYMERASE ECF-TYPE SIGMA FACTO"/>
    <property type="match status" value="1"/>
</dbReference>
<gene>
    <name evidence="9" type="ORF">I7412_13830</name>
</gene>
<organism evidence="9 10">
    <name type="scientific">Frankia nepalensis</name>
    <dbReference type="NCBI Taxonomy" id="1836974"/>
    <lineage>
        <taxon>Bacteria</taxon>
        <taxon>Bacillati</taxon>
        <taxon>Actinomycetota</taxon>
        <taxon>Actinomycetes</taxon>
        <taxon>Frankiales</taxon>
        <taxon>Frankiaceae</taxon>
        <taxon>Frankia</taxon>
    </lineage>
</organism>
<evidence type="ECO:0000313" key="10">
    <source>
        <dbReference type="Proteomes" id="UP000604475"/>
    </source>
</evidence>
<feature type="compositionally biased region" description="Basic residues" evidence="6">
    <location>
        <begin position="176"/>
        <end position="204"/>
    </location>
</feature>
<evidence type="ECO:0000256" key="5">
    <source>
        <dbReference type="ARBA" id="ARBA00023163"/>
    </source>
</evidence>
<dbReference type="CDD" id="cd06171">
    <property type="entry name" value="Sigma70_r4"/>
    <property type="match status" value="1"/>
</dbReference>
<keyword evidence="2" id="KW-0805">Transcription regulation</keyword>
<comment type="similarity">
    <text evidence="1">Belongs to the sigma-70 factor family. ECF subfamily.</text>
</comment>
<dbReference type="GO" id="GO:0003677">
    <property type="term" value="F:DNA binding"/>
    <property type="evidence" value="ECO:0007669"/>
    <property type="project" value="UniProtKB-KW"/>
</dbReference>
<dbReference type="GO" id="GO:0016987">
    <property type="term" value="F:sigma factor activity"/>
    <property type="evidence" value="ECO:0007669"/>
    <property type="project" value="UniProtKB-KW"/>
</dbReference>
<keyword evidence="5" id="KW-0804">Transcription</keyword>
<evidence type="ECO:0000256" key="4">
    <source>
        <dbReference type="ARBA" id="ARBA00023125"/>
    </source>
</evidence>
<dbReference type="InterPro" id="IPR014284">
    <property type="entry name" value="RNA_pol_sigma-70_dom"/>
</dbReference>
<sequence length="220" mass="23979">MTAPDLLTNLYLDNQRQLRHLAARYLSGAAQTPEDITQEAYLRVWHAWDRIDPQAALAYLRRTVVNLAIETTRRQARAERREGALCATAHAPSAEDVALARLLDADVHAALRALPARQREAILLRHIHDLPLLDTAGEMGCAEGTVKAYISRGLDTLRAHLDADKQVPAAPAHPLTKPRRATPPKPRRAVSAKPRRAAAAKARRAAQAPEPVGAALRGAA</sequence>
<dbReference type="InterPro" id="IPR013325">
    <property type="entry name" value="RNA_pol_sigma_r2"/>
</dbReference>
<evidence type="ECO:0000259" key="8">
    <source>
        <dbReference type="Pfam" id="PF08281"/>
    </source>
</evidence>
<accession>A0A937RIY9</accession>
<evidence type="ECO:0000256" key="1">
    <source>
        <dbReference type="ARBA" id="ARBA00010641"/>
    </source>
</evidence>
<dbReference type="SUPFAM" id="SSF88659">
    <property type="entry name" value="Sigma3 and sigma4 domains of RNA polymerase sigma factors"/>
    <property type="match status" value="1"/>
</dbReference>
<reference evidence="9" key="1">
    <citation type="submission" date="2020-12" db="EMBL/GenBank/DDBJ databases">
        <title>Genomic characterization of non-nitrogen-fixing Frankia strains.</title>
        <authorList>
            <person name="Carlos-Shanley C."/>
            <person name="Guerra T."/>
            <person name="Hahn D."/>
        </authorList>
    </citation>
    <scope>NUCLEOTIDE SEQUENCE</scope>
    <source>
        <strain evidence="9">CN6</strain>
    </source>
</reference>
<evidence type="ECO:0000313" key="9">
    <source>
        <dbReference type="EMBL" id="MBL7628209.1"/>
    </source>
</evidence>
<dbReference type="Pfam" id="PF08281">
    <property type="entry name" value="Sigma70_r4_2"/>
    <property type="match status" value="1"/>
</dbReference>
<dbReference type="Gene3D" id="1.10.10.10">
    <property type="entry name" value="Winged helix-like DNA-binding domain superfamily/Winged helix DNA-binding domain"/>
    <property type="match status" value="1"/>
</dbReference>
<dbReference type="InterPro" id="IPR007627">
    <property type="entry name" value="RNA_pol_sigma70_r2"/>
</dbReference>
<evidence type="ECO:0000256" key="6">
    <source>
        <dbReference type="SAM" id="MobiDB-lite"/>
    </source>
</evidence>
<dbReference type="NCBIfam" id="TIGR02937">
    <property type="entry name" value="sigma70-ECF"/>
    <property type="match status" value="1"/>
</dbReference>
<keyword evidence="3" id="KW-0731">Sigma factor</keyword>
<dbReference type="Gene3D" id="1.10.1740.10">
    <property type="match status" value="1"/>
</dbReference>
<dbReference type="AlphaFoldDB" id="A0A937RIY9"/>
<dbReference type="InterPro" id="IPR013324">
    <property type="entry name" value="RNA_pol_sigma_r3/r4-like"/>
</dbReference>
<keyword evidence="10" id="KW-1185">Reference proteome</keyword>
<dbReference type="InterPro" id="IPR039425">
    <property type="entry name" value="RNA_pol_sigma-70-like"/>
</dbReference>
<dbReference type="InterPro" id="IPR013249">
    <property type="entry name" value="RNA_pol_sigma70_r4_t2"/>
</dbReference>
<name>A0A937RIY9_9ACTN</name>
<protein>
    <submittedName>
        <fullName evidence="9">Sigma-70 family RNA polymerase sigma factor</fullName>
    </submittedName>
</protein>
<dbReference type="Proteomes" id="UP000604475">
    <property type="component" value="Unassembled WGS sequence"/>
</dbReference>
<dbReference type="RefSeq" id="WP_203004257.1">
    <property type="nucleotide sequence ID" value="NZ_JADWYU010000203.1"/>
</dbReference>
<dbReference type="SUPFAM" id="SSF88946">
    <property type="entry name" value="Sigma2 domain of RNA polymerase sigma factors"/>
    <property type="match status" value="1"/>
</dbReference>
<evidence type="ECO:0000259" key="7">
    <source>
        <dbReference type="Pfam" id="PF04542"/>
    </source>
</evidence>
<proteinExistence type="inferred from homology"/>
<feature type="region of interest" description="Disordered" evidence="6">
    <location>
        <begin position="166"/>
        <end position="220"/>
    </location>
</feature>
<dbReference type="GO" id="GO:0006352">
    <property type="term" value="P:DNA-templated transcription initiation"/>
    <property type="evidence" value="ECO:0007669"/>
    <property type="project" value="InterPro"/>
</dbReference>
<comment type="caution">
    <text evidence="9">The sequence shown here is derived from an EMBL/GenBank/DDBJ whole genome shotgun (WGS) entry which is preliminary data.</text>
</comment>
<dbReference type="PANTHER" id="PTHR43133:SF50">
    <property type="entry name" value="ECF RNA POLYMERASE SIGMA FACTOR SIGM"/>
    <property type="match status" value="1"/>
</dbReference>
<evidence type="ECO:0000256" key="2">
    <source>
        <dbReference type="ARBA" id="ARBA00023015"/>
    </source>
</evidence>
<dbReference type="EMBL" id="JAEACQ010000176">
    <property type="protein sequence ID" value="MBL7628209.1"/>
    <property type="molecule type" value="Genomic_DNA"/>
</dbReference>
<feature type="domain" description="RNA polymerase sigma-70 region 2" evidence="7">
    <location>
        <begin position="10"/>
        <end position="77"/>
    </location>
</feature>
<keyword evidence="4" id="KW-0238">DNA-binding</keyword>